<dbReference type="InterPro" id="IPR058336">
    <property type="entry name" value="VP3-like_halobact-type"/>
</dbReference>
<reference evidence="2 3" key="1">
    <citation type="journal article" date="2019" name="Int. J. Syst. Evol. Microbiol.">
        <title>The Global Catalogue of Microorganisms (GCM) 10K type strain sequencing project: providing services to taxonomists for standard genome sequencing and annotation.</title>
        <authorList>
            <consortium name="The Broad Institute Genomics Platform"/>
            <consortium name="The Broad Institute Genome Sequencing Center for Infectious Disease"/>
            <person name="Wu L."/>
            <person name="Ma J."/>
        </authorList>
    </citation>
    <scope>NUCLEOTIDE SEQUENCE [LARGE SCALE GENOMIC DNA]</scope>
    <source>
        <strain evidence="2 3">CGMCC 1.12562</strain>
    </source>
</reference>
<dbReference type="Pfam" id="PF26064">
    <property type="entry name" value="DUF8023"/>
    <property type="match status" value="1"/>
</dbReference>
<organism evidence="2 3">
    <name type="scientific">Halobacterium litoreum</name>
    <dbReference type="NCBI Taxonomy" id="2039234"/>
    <lineage>
        <taxon>Archaea</taxon>
        <taxon>Methanobacteriati</taxon>
        <taxon>Methanobacteriota</taxon>
        <taxon>Stenosarchaea group</taxon>
        <taxon>Halobacteria</taxon>
        <taxon>Halobacteriales</taxon>
        <taxon>Halobacteriaceae</taxon>
        <taxon>Halobacterium</taxon>
    </lineage>
</organism>
<accession>A0ABD5NI16</accession>
<keyword evidence="1" id="KW-1133">Transmembrane helix</keyword>
<proteinExistence type="predicted"/>
<comment type="caution">
    <text evidence="2">The sequence shown here is derived from an EMBL/GenBank/DDBJ whole genome shotgun (WGS) entry which is preliminary data.</text>
</comment>
<keyword evidence="1" id="KW-0472">Membrane</keyword>
<evidence type="ECO:0000256" key="1">
    <source>
        <dbReference type="SAM" id="Phobius"/>
    </source>
</evidence>
<feature type="transmembrane region" description="Helical" evidence="1">
    <location>
        <begin position="49"/>
        <end position="71"/>
    </location>
</feature>
<sequence>MATSDVLSLHTKGGFDMQDVLGAPFFGLAAVVLTGIGSFTILGVSFNETLFSGSGASISIALVTAALLLVLSWATNRAGDGWDDLDEVESVAVGGGTVLLLGMAFMPFIQDLVLGSDIVGLVAFVLLSSAYTVVSWY</sequence>
<feature type="transmembrane region" description="Helical" evidence="1">
    <location>
        <begin position="118"/>
        <end position="136"/>
    </location>
</feature>
<evidence type="ECO:0000313" key="3">
    <source>
        <dbReference type="Proteomes" id="UP001595660"/>
    </source>
</evidence>
<dbReference type="GeneID" id="69118256"/>
<dbReference type="EMBL" id="JBHRWN010000002">
    <property type="protein sequence ID" value="MFC3478730.1"/>
    <property type="molecule type" value="Genomic_DNA"/>
</dbReference>
<gene>
    <name evidence="2" type="ORF">ACFOKC_13455</name>
</gene>
<name>A0ABD5NI16_9EURY</name>
<evidence type="ECO:0000313" key="2">
    <source>
        <dbReference type="EMBL" id="MFC3478730.1"/>
    </source>
</evidence>
<feature type="transmembrane region" description="Helical" evidence="1">
    <location>
        <begin position="20"/>
        <end position="42"/>
    </location>
</feature>
<keyword evidence="3" id="KW-1185">Reference proteome</keyword>
<feature type="transmembrane region" description="Helical" evidence="1">
    <location>
        <begin position="91"/>
        <end position="109"/>
    </location>
</feature>
<dbReference type="AlphaFoldDB" id="A0ABD5NI16"/>
<keyword evidence="1" id="KW-0812">Transmembrane</keyword>
<dbReference type="RefSeq" id="WP_232569891.1">
    <property type="nucleotide sequence ID" value="NZ_CP089466.1"/>
</dbReference>
<dbReference type="Proteomes" id="UP001595660">
    <property type="component" value="Unassembled WGS sequence"/>
</dbReference>
<protein>
    <submittedName>
        <fullName evidence="2">Uncharacterized protein</fullName>
    </submittedName>
</protein>